<feature type="domain" description="Methyltransferase type 11" evidence="2">
    <location>
        <begin position="71"/>
        <end position="119"/>
    </location>
</feature>
<sequence length="242" mass="27396">MPTEACSPLSWLEFASGDQLKTELEARLNLWWPRLFGYHLLKLGPLSAEINSLQCQINYHFSLFETEGGAIQASTKDLPLQNSSIDTVLMNSLLEFEQDPYRVLREVDRVVVSGGHIILSGFNPVSPIFFGKLLPQFQNVAPWCGHFFMPSRVKDWLGLLGYQILSDERLVYHHLLTEYPGKIAWHNQLEKWLPSTGGIYLIVAKKVDTPLTPIRDKQKVKSTNWSTAPSAGRAGFKPRTKS</sequence>
<name>A0A9X2WMA2_9GAMM</name>
<gene>
    <name evidence="3" type="ORF">NE535_08185</name>
</gene>
<reference evidence="3" key="1">
    <citation type="journal article" date="2023" name="Int. J. Syst. Evol. Microbiol.">
        <title>&lt;i&gt;Shewanella septentrionalis&lt;/i&gt; sp. nov. and &lt;i&gt;Shewanella holmiensis&lt;/i&gt; sp. nov., isolated from Baltic Sea water and sediments.</title>
        <authorList>
            <person name="Martin-Rodriguez A.J."/>
            <person name="Thorell K."/>
            <person name="Joffre E."/>
            <person name="Jensie-Markopoulos S."/>
            <person name="Moore E.R.B."/>
            <person name="Sjoling A."/>
        </authorList>
    </citation>
    <scope>NUCLEOTIDE SEQUENCE</scope>
    <source>
        <strain evidence="3">SP1S2-7</strain>
    </source>
</reference>
<proteinExistence type="predicted"/>
<keyword evidence="4" id="KW-1185">Reference proteome</keyword>
<keyword evidence="3" id="KW-0489">Methyltransferase</keyword>
<evidence type="ECO:0000313" key="4">
    <source>
        <dbReference type="Proteomes" id="UP001155546"/>
    </source>
</evidence>
<dbReference type="GO" id="GO:0008757">
    <property type="term" value="F:S-adenosylmethionine-dependent methyltransferase activity"/>
    <property type="evidence" value="ECO:0007669"/>
    <property type="project" value="InterPro"/>
</dbReference>
<dbReference type="Pfam" id="PF08241">
    <property type="entry name" value="Methyltransf_11"/>
    <property type="match status" value="1"/>
</dbReference>
<keyword evidence="3" id="KW-0808">Transferase</keyword>
<dbReference type="InterPro" id="IPR029063">
    <property type="entry name" value="SAM-dependent_MTases_sf"/>
</dbReference>
<comment type="caution">
    <text evidence="3">The sequence shown here is derived from an EMBL/GenBank/DDBJ whole genome shotgun (WGS) entry which is preliminary data.</text>
</comment>
<organism evidence="3 4">
    <name type="scientific">Shewanella holmiensis</name>
    <dbReference type="NCBI Taxonomy" id="2952222"/>
    <lineage>
        <taxon>Bacteria</taxon>
        <taxon>Pseudomonadati</taxon>
        <taxon>Pseudomonadota</taxon>
        <taxon>Gammaproteobacteria</taxon>
        <taxon>Alteromonadales</taxon>
        <taxon>Shewanellaceae</taxon>
        <taxon>Shewanella</taxon>
    </lineage>
</organism>
<evidence type="ECO:0000313" key="3">
    <source>
        <dbReference type="EMBL" id="MCT7941770.1"/>
    </source>
</evidence>
<protein>
    <submittedName>
        <fullName evidence="3">Class I SAM-dependent methyltransferase</fullName>
    </submittedName>
</protein>
<dbReference type="AlphaFoldDB" id="A0A9X2WMA2"/>
<dbReference type="SUPFAM" id="SSF53335">
    <property type="entry name" value="S-adenosyl-L-methionine-dependent methyltransferases"/>
    <property type="match status" value="1"/>
</dbReference>
<evidence type="ECO:0000256" key="1">
    <source>
        <dbReference type="SAM" id="MobiDB-lite"/>
    </source>
</evidence>
<dbReference type="GO" id="GO:0032259">
    <property type="term" value="P:methylation"/>
    <property type="evidence" value="ECO:0007669"/>
    <property type="project" value="UniProtKB-KW"/>
</dbReference>
<dbReference type="InterPro" id="IPR013216">
    <property type="entry name" value="Methyltransf_11"/>
</dbReference>
<evidence type="ECO:0000259" key="2">
    <source>
        <dbReference type="Pfam" id="PF08241"/>
    </source>
</evidence>
<dbReference type="Proteomes" id="UP001155546">
    <property type="component" value="Unassembled WGS sequence"/>
</dbReference>
<dbReference type="EMBL" id="JAMTCD010000008">
    <property type="protein sequence ID" value="MCT7941770.1"/>
    <property type="molecule type" value="Genomic_DNA"/>
</dbReference>
<feature type="region of interest" description="Disordered" evidence="1">
    <location>
        <begin position="218"/>
        <end position="242"/>
    </location>
</feature>
<dbReference type="Gene3D" id="3.40.50.150">
    <property type="entry name" value="Vaccinia Virus protein VP39"/>
    <property type="match status" value="1"/>
</dbReference>
<accession>A0A9X2WMA2</accession>